<proteinExistence type="predicted"/>
<keyword evidence="2" id="KW-1185">Reference proteome</keyword>
<dbReference type="VEuPathDB" id="TrichDB:TRFO_25481"/>
<dbReference type="RefSeq" id="XP_068359594.1">
    <property type="nucleotide sequence ID" value="XM_068504383.1"/>
</dbReference>
<sequence length="297" mass="32314">MASLVSMASNFLAPYGQQFMQAADFGGIAGNLSNTAGKMVSDWAQSGNMLNDVKSAAQTGGNFLQRFYYGTLRGNNEKVKELDNKNIRIMANWAYDRGTNDVAKYLSGSDTSKSVTINSVKDFMNNILDVREKMAKDGIDSPKVQDLLRNIDFQKGNDAVKNTIHMLSNQMTDDQNPLAPLISQAVSGLTKMLGVTNPAALAAISVAELIATINPLRKGLISIGKAVAKGLFKGAKWVWNKIRGKKNIETRPDVIQVMPQANSVTNEQLLQLLAAQHQKTIDQFYPPLNVPPAQVVG</sequence>
<dbReference type="Proteomes" id="UP000179807">
    <property type="component" value="Unassembled WGS sequence"/>
</dbReference>
<dbReference type="AlphaFoldDB" id="A0A1J4K637"/>
<name>A0A1J4K637_9EUKA</name>
<accession>A0A1J4K637</accession>
<gene>
    <name evidence="1" type="ORF">TRFO_25481</name>
</gene>
<protein>
    <submittedName>
        <fullName evidence="1">Uncharacterized protein</fullName>
    </submittedName>
</protein>
<dbReference type="EMBL" id="MLAK01000725">
    <property type="protein sequence ID" value="OHT06458.1"/>
    <property type="molecule type" value="Genomic_DNA"/>
</dbReference>
<dbReference type="GeneID" id="94839087"/>
<evidence type="ECO:0000313" key="1">
    <source>
        <dbReference type="EMBL" id="OHT06458.1"/>
    </source>
</evidence>
<reference evidence="1" key="1">
    <citation type="submission" date="2016-10" db="EMBL/GenBank/DDBJ databases">
        <authorList>
            <person name="Benchimol M."/>
            <person name="Almeida L.G."/>
            <person name="Vasconcelos A.T."/>
            <person name="Perreira-Neves A."/>
            <person name="Rosa I.A."/>
            <person name="Tasca T."/>
            <person name="Bogo M.R."/>
            <person name="de Souza W."/>
        </authorList>
    </citation>
    <scope>NUCLEOTIDE SEQUENCE [LARGE SCALE GENOMIC DNA]</scope>
    <source>
        <strain evidence="1">K</strain>
    </source>
</reference>
<comment type="caution">
    <text evidence="1">The sequence shown here is derived from an EMBL/GenBank/DDBJ whole genome shotgun (WGS) entry which is preliminary data.</text>
</comment>
<organism evidence="1 2">
    <name type="scientific">Tritrichomonas foetus</name>
    <dbReference type="NCBI Taxonomy" id="1144522"/>
    <lineage>
        <taxon>Eukaryota</taxon>
        <taxon>Metamonada</taxon>
        <taxon>Parabasalia</taxon>
        <taxon>Tritrichomonadida</taxon>
        <taxon>Tritrichomonadidae</taxon>
        <taxon>Tritrichomonas</taxon>
    </lineage>
</organism>
<evidence type="ECO:0000313" key="2">
    <source>
        <dbReference type="Proteomes" id="UP000179807"/>
    </source>
</evidence>